<dbReference type="InParanoid" id="Q23FP2"/>
<feature type="active site" description="Proton acceptor" evidence="12">
    <location>
        <position position="428"/>
    </location>
</feature>
<dbReference type="FunFam" id="1.10.540.10:FF:000015">
    <property type="entry name" value="Acyl-coenzyme A oxidase"/>
    <property type="match status" value="1"/>
</dbReference>
<comment type="cofactor">
    <cofactor evidence="2">
        <name>FAD</name>
        <dbReference type="ChEBI" id="CHEBI:57692"/>
    </cofactor>
</comment>
<feature type="domain" description="Acyl-CoA oxidase/dehydrogenase middle" evidence="15">
    <location>
        <begin position="143"/>
        <end position="252"/>
    </location>
</feature>
<comment type="subcellular location">
    <subcellularLocation>
        <location evidence="3">Peroxisome</location>
    </subcellularLocation>
</comment>
<evidence type="ECO:0000256" key="3">
    <source>
        <dbReference type="ARBA" id="ARBA00004275"/>
    </source>
</evidence>
<keyword evidence="5 11" id="KW-0285">Flavoprotein</keyword>
<name>Q23FP2_TETTS</name>
<organism evidence="18 19">
    <name type="scientific">Tetrahymena thermophila (strain SB210)</name>
    <dbReference type="NCBI Taxonomy" id="312017"/>
    <lineage>
        <taxon>Eukaryota</taxon>
        <taxon>Sar</taxon>
        <taxon>Alveolata</taxon>
        <taxon>Ciliophora</taxon>
        <taxon>Intramacronucleata</taxon>
        <taxon>Oligohymenophorea</taxon>
        <taxon>Hymenostomatida</taxon>
        <taxon>Tetrahymenina</taxon>
        <taxon>Tetrahymenidae</taxon>
        <taxon>Tetrahymena</taxon>
    </lineage>
</organism>
<keyword evidence="9" id="KW-0443">Lipid metabolism</keyword>
<keyword evidence="8" id="KW-0560">Oxidoreductase</keyword>
<evidence type="ECO:0000259" key="15">
    <source>
        <dbReference type="Pfam" id="PF02770"/>
    </source>
</evidence>
<dbReference type="PANTHER" id="PTHR10909:SF250">
    <property type="entry name" value="PEROXISOMAL ACYL-COENZYME A OXIDASE 1"/>
    <property type="match status" value="1"/>
</dbReference>
<dbReference type="Gene3D" id="2.40.110.10">
    <property type="entry name" value="Butyryl-CoA Dehydrogenase, subunit A, domain 2"/>
    <property type="match status" value="1"/>
</dbReference>
<keyword evidence="6 11" id="KW-0274">FAD</keyword>
<evidence type="ECO:0000256" key="8">
    <source>
        <dbReference type="ARBA" id="ARBA00023002"/>
    </source>
</evidence>
<dbReference type="FunFam" id="1.20.140.10:FF:000015">
    <property type="entry name" value="Acyl-coenzyme A oxidase"/>
    <property type="match status" value="1"/>
</dbReference>
<evidence type="ECO:0000256" key="2">
    <source>
        <dbReference type="ARBA" id="ARBA00001974"/>
    </source>
</evidence>
<dbReference type="PIRSF" id="PIRSF000168">
    <property type="entry name" value="Acyl-CoA_oxidase"/>
    <property type="match status" value="1"/>
</dbReference>
<gene>
    <name evidence="18" type="ORF">TTHERM_00079730</name>
</gene>
<dbReference type="GO" id="GO:0005504">
    <property type="term" value="F:fatty acid binding"/>
    <property type="evidence" value="ECO:0007669"/>
    <property type="project" value="TreeGrafter"/>
</dbReference>
<keyword evidence="7" id="KW-0276">Fatty acid metabolism</keyword>
<feature type="domain" description="Acyl-CoA oxidase C-terminal" evidence="14">
    <location>
        <begin position="485"/>
        <end position="660"/>
    </location>
</feature>
<dbReference type="Gene3D" id="1.10.540.10">
    <property type="entry name" value="Acyl-CoA dehydrogenase/oxidase, N-terminal domain"/>
    <property type="match status" value="1"/>
</dbReference>
<evidence type="ECO:0000256" key="5">
    <source>
        <dbReference type="ARBA" id="ARBA00022630"/>
    </source>
</evidence>
<evidence type="ECO:0000313" key="18">
    <source>
        <dbReference type="EMBL" id="EAR95568.2"/>
    </source>
</evidence>
<dbReference type="Pfam" id="PF01756">
    <property type="entry name" value="ACOX"/>
    <property type="match status" value="1"/>
</dbReference>
<dbReference type="SUPFAM" id="SSF56645">
    <property type="entry name" value="Acyl-CoA dehydrogenase NM domain-like"/>
    <property type="match status" value="1"/>
</dbReference>
<dbReference type="GO" id="GO:0071949">
    <property type="term" value="F:FAD binding"/>
    <property type="evidence" value="ECO:0007669"/>
    <property type="project" value="InterPro"/>
</dbReference>
<evidence type="ECO:0000256" key="6">
    <source>
        <dbReference type="ARBA" id="ARBA00022827"/>
    </source>
</evidence>
<comment type="similarity">
    <text evidence="4 11">Belongs to the acyl-CoA oxidase family.</text>
</comment>
<dbReference type="InterPro" id="IPR036250">
    <property type="entry name" value="AcylCo_DH-like_C"/>
</dbReference>
<dbReference type="STRING" id="312017.Q23FP2"/>
<comment type="catalytic activity">
    <reaction evidence="1">
        <text>a 2,3-saturated acyl-CoA + O2 = a (2E)-enoyl-CoA + H2O2</text>
        <dbReference type="Rhea" id="RHEA:38959"/>
        <dbReference type="ChEBI" id="CHEBI:15379"/>
        <dbReference type="ChEBI" id="CHEBI:16240"/>
        <dbReference type="ChEBI" id="CHEBI:58856"/>
        <dbReference type="ChEBI" id="CHEBI:65111"/>
        <dbReference type="EC" id="1.3.3.6"/>
    </reaction>
</comment>
<dbReference type="OMA" id="ERDQCTF"/>
<evidence type="ECO:0000256" key="9">
    <source>
        <dbReference type="ARBA" id="ARBA00023098"/>
    </source>
</evidence>
<dbReference type="GO" id="GO:0005777">
    <property type="term" value="C:peroxisome"/>
    <property type="evidence" value="ECO:0007669"/>
    <property type="project" value="UniProtKB-SubCell"/>
</dbReference>
<evidence type="ECO:0000313" key="19">
    <source>
        <dbReference type="Proteomes" id="UP000009168"/>
    </source>
</evidence>
<evidence type="ECO:0000256" key="1">
    <source>
        <dbReference type="ARBA" id="ARBA00001201"/>
    </source>
</evidence>
<dbReference type="GO" id="GO:0033540">
    <property type="term" value="P:fatty acid beta-oxidation using acyl-CoA oxidase"/>
    <property type="evidence" value="ECO:0007669"/>
    <property type="project" value="TreeGrafter"/>
</dbReference>
<feature type="binding site" evidence="13">
    <location>
        <position position="146"/>
    </location>
    <ligand>
        <name>FAD</name>
        <dbReference type="ChEBI" id="CHEBI:57692"/>
    </ligand>
</feature>
<feature type="domain" description="Acyl-CoA oxidase C-alpha1" evidence="17">
    <location>
        <begin position="282"/>
        <end position="443"/>
    </location>
</feature>
<dbReference type="RefSeq" id="XP_001015813.2">
    <property type="nucleotide sequence ID" value="XM_001015813.3"/>
</dbReference>
<dbReference type="InterPro" id="IPR006091">
    <property type="entry name" value="Acyl-CoA_Oxase/DH_mid-dom"/>
</dbReference>
<dbReference type="KEGG" id="tet:TTHERM_00079730"/>
<dbReference type="Pfam" id="PF22924">
    <property type="entry name" value="ACOX_C_alpha1"/>
    <property type="match status" value="1"/>
</dbReference>
<evidence type="ECO:0000256" key="7">
    <source>
        <dbReference type="ARBA" id="ARBA00022832"/>
    </source>
</evidence>
<sequence length="672" mass="76837">MGRTQHIQDSSNDFYAQERSKASFEVNDLSLVIWGSQEKIDRINKLQRICEEDPLIRYDPKHLGASREEIFILMAQRTRRMHELLGFHNTEDFNYVLSSHIDNQPFCGLHWKMFIPTIKYLGTDKQVKYWIPLAESHQIFGTYAQTELGHGSDVQSLETTATFDIDNQEFIINSPTLSSTKWWPGELGITSTHVVAFAQLLIDGKNYGVQAFIVQIRDTENHEPLPGITVGDLGVKMGYNAKDNGYLRMNNVRIPRENMLMRYAKVSKSGIFSKPKNEKVGYACMMEIRTDIITSCSLIMARTLTIGTRYSLFRTQFKDSNGIEKKVLDYQLQQEKIIPYIAETYALLAGGRKITRLHQQNIKNIFEREDFSLFKDYHAIASGCKAVYTARMLEAIEKVRQACGGHGFSAFSRFVDIYHEFSPFVTYEGENTVLSLQTASYLVKGLNKSLKGEKIPPFIEYLKCVVGIENEKFTAQSKREVLNIDLIRKCLRYKAAYLVSIASQKIMEGLEKGLSMKETWDSYAGINLVDASTAHVEYFTYTSFLEMIVEASNERVKEVLIKLCLLYGIQKLITNPSCFFENGYMAGEQFKMIKSAKEDLLYELRNEALSLVEAFCYSDGCLGALGRSDGKVYETLYEWASNQNRLNDIPVQKAIQAELRKIRDVSYMKPSL</sequence>
<feature type="domain" description="Acyl-coenzyme A oxidase N-terminal" evidence="16">
    <location>
        <begin position="26"/>
        <end position="140"/>
    </location>
</feature>
<dbReference type="eggNOG" id="KOG0136">
    <property type="taxonomic scope" value="Eukaryota"/>
</dbReference>
<dbReference type="FunFam" id="2.40.110.10:FF:000003">
    <property type="entry name" value="Acyl-coenzyme A oxidase"/>
    <property type="match status" value="1"/>
</dbReference>
<evidence type="ECO:0000259" key="16">
    <source>
        <dbReference type="Pfam" id="PF14749"/>
    </source>
</evidence>
<dbReference type="HOGENOM" id="CLU_014629_3_1_1"/>
<dbReference type="GO" id="GO:0055088">
    <property type="term" value="P:lipid homeostasis"/>
    <property type="evidence" value="ECO:0007669"/>
    <property type="project" value="TreeGrafter"/>
</dbReference>
<dbReference type="Pfam" id="PF02770">
    <property type="entry name" value="Acyl-CoA_dh_M"/>
    <property type="match status" value="1"/>
</dbReference>
<dbReference type="EMBL" id="GG662704">
    <property type="protein sequence ID" value="EAR95568.2"/>
    <property type="molecule type" value="Genomic_DNA"/>
</dbReference>
<protein>
    <recommendedName>
        <fullName evidence="11">Acyl-coenzyme A oxidase</fullName>
    </recommendedName>
</protein>
<dbReference type="AlphaFoldDB" id="Q23FP2"/>
<evidence type="ECO:0000256" key="13">
    <source>
        <dbReference type="PIRSR" id="PIRSR000168-2"/>
    </source>
</evidence>
<dbReference type="GO" id="GO:0003997">
    <property type="term" value="F:acyl-CoA oxidase activity"/>
    <property type="evidence" value="ECO:0007669"/>
    <property type="project" value="UniProtKB-EC"/>
</dbReference>
<feature type="binding site" evidence="13">
    <location>
        <position position="185"/>
    </location>
    <ligand>
        <name>FAD</name>
        <dbReference type="ChEBI" id="CHEBI:57692"/>
    </ligand>
</feature>
<dbReference type="SUPFAM" id="SSF47203">
    <property type="entry name" value="Acyl-CoA dehydrogenase C-terminal domain-like"/>
    <property type="match status" value="2"/>
</dbReference>
<reference evidence="19" key="1">
    <citation type="journal article" date="2006" name="PLoS Biol.">
        <title>Macronuclear genome sequence of the ciliate Tetrahymena thermophila, a model eukaryote.</title>
        <authorList>
            <person name="Eisen J.A."/>
            <person name="Coyne R.S."/>
            <person name="Wu M."/>
            <person name="Wu D."/>
            <person name="Thiagarajan M."/>
            <person name="Wortman J.R."/>
            <person name="Badger J.H."/>
            <person name="Ren Q."/>
            <person name="Amedeo P."/>
            <person name="Jones K.M."/>
            <person name="Tallon L.J."/>
            <person name="Delcher A.L."/>
            <person name="Salzberg S.L."/>
            <person name="Silva J.C."/>
            <person name="Haas B.J."/>
            <person name="Majoros W.H."/>
            <person name="Farzad M."/>
            <person name="Carlton J.M."/>
            <person name="Smith R.K. Jr."/>
            <person name="Garg J."/>
            <person name="Pearlman R.E."/>
            <person name="Karrer K.M."/>
            <person name="Sun L."/>
            <person name="Manning G."/>
            <person name="Elde N.C."/>
            <person name="Turkewitz A.P."/>
            <person name="Asai D.J."/>
            <person name="Wilkes D.E."/>
            <person name="Wang Y."/>
            <person name="Cai H."/>
            <person name="Collins K."/>
            <person name="Stewart B.A."/>
            <person name="Lee S.R."/>
            <person name="Wilamowska K."/>
            <person name="Weinberg Z."/>
            <person name="Ruzzo W.L."/>
            <person name="Wloga D."/>
            <person name="Gaertig J."/>
            <person name="Frankel J."/>
            <person name="Tsao C.-C."/>
            <person name="Gorovsky M.A."/>
            <person name="Keeling P.J."/>
            <person name="Waller R.F."/>
            <person name="Patron N.J."/>
            <person name="Cherry J.M."/>
            <person name="Stover N.A."/>
            <person name="Krieger C.J."/>
            <person name="del Toro C."/>
            <person name="Ryder H.F."/>
            <person name="Williamson S.C."/>
            <person name="Barbeau R.A."/>
            <person name="Hamilton E.P."/>
            <person name="Orias E."/>
        </authorList>
    </citation>
    <scope>NUCLEOTIDE SEQUENCE [LARGE SCALE GENOMIC DNA]</scope>
    <source>
        <strain evidence="19">SB210</strain>
    </source>
</reference>
<dbReference type="Pfam" id="PF14749">
    <property type="entry name" value="Acyl-CoA_ox_N"/>
    <property type="match status" value="1"/>
</dbReference>
<evidence type="ECO:0000256" key="4">
    <source>
        <dbReference type="ARBA" id="ARBA00006288"/>
    </source>
</evidence>
<dbReference type="InterPro" id="IPR055060">
    <property type="entry name" value="ACOX_C_alpha1"/>
</dbReference>
<dbReference type="InterPro" id="IPR029320">
    <property type="entry name" value="Acyl-CoA_ox_N"/>
</dbReference>
<keyword evidence="10" id="KW-0576">Peroxisome</keyword>
<dbReference type="FunFam" id="1.20.140.10:FF:000007">
    <property type="entry name" value="Acyl-coenzyme A oxidase"/>
    <property type="match status" value="1"/>
</dbReference>
<dbReference type="InterPro" id="IPR046373">
    <property type="entry name" value="Acyl-CoA_Oxase/DH_mid-dom_sf"/>
</dbReference>
<dbReference type="OrthoDB" id="434460at2759"/>
<dbReference type="InterPro" id="IPR002655">
    <property type="entry name" value="Acyl-CoA_oxidase_C"/>
</dbReference>
<evidence type="ECO:0000259" key="17">
    <source>
        <dbReference type="Pfam" id="PF22924"/>
    </source>
</evidence>
<dbReference type="InterPro" id="IPR009100">
    <property type="entry name" value="AcylCoA_DH/oxidase_NM_dom_sf"/>
</dbReference>
<accession>Q23FP2</accession>
<dbReference type="Gene3D" id="1.20.140.10">
    <property type="entry name" value="Butyryl-CoA Dehydrogenase, subunit A, domain 3"/>
    <property type="match status" value="2"/>
</dbReference>
<dbReference type="Proteomes" id="UP000009168">
    <property type="component" value="Unassembled WGS sequence"/>
</dbReference>
<evidence type="ECO:0000256" key="12">
    <source>
        <dbReference type="PIRSR" id="PIRSR000168-1"/>
    </source>
</evidence>
<dbReference type="PANTHER" id="PTHR10909">
    <property type="entry name" value="ELECTRON TRANSPORT OXIDOREDUCTASE"/>
    <property type="match status" value="1"/>
</dbReference>
<evidence type="ECO:0000259" key="14">
    <source>
        <dbReference type="Pfam" id="PF01756"/>
    </source>
</evidence>
<keyword evidence="19" id="KW-1185">Reference proteome</keyword>
<proteinExistence type="inferred from homology"/>
<evidence type="ECO:0000256" key="11">
    <source>
        <dbReference type="PIRNR" id="PIRNR000168"/>
    </source>
</evidence>
<dbReference type="GeneID" id="7831267"/>
<evidence type="ECO:0000256" key="10">
    <source>
        <dbReference type="ARBA" id="ARBA00023140"/>
    </source>
</evidence>
<dbReference type="InterPro" id="IPR012258">
    <property type="entry name" value="Acyl-CoA_oxidase"/>
</dbReference>
<dbReference type="InterPro" id="IPR037069">
    <property type="entry name" value="AcylCoA_DH/ox_N_sf"/>
</dbReference>